<evidence type="ECO:0000313" key="13">
    <source>
        <dbReference type="EMBL" id="QNP57491.1"/>
    </source>
</evidence>
<dbReference type="InterPro" id="IPR048254">
    <property type="entry name" value="CDP_ALCOHOL_P_TRANSF_CS"/>
</dbReference>
<dbReference type="Pfam" id="PF01066">
    <property type="entry name" value="CDP-OH_P_transf"/>
    <property type="match status" value="1"/>
</dbReference>
<keyword evidence="14" id="KW-1185">Reference proteome</keyword>
<keyword evidence="7" id="KW-0443">Lipid metabolism</keyword>
<evidence type="ECO:0000256" key="2">
    <source>
        <dbReference type="ARBA" id="ARBA00010441"/>
    </source>
</evidence>
<evidence type="ECO:0000256" key="11">
    <source>
        <dbReference type="RuleBase" id="RU003750"/>
    </source>
</evidence>
<keyword evidence="5 12" id="KW-0812">Transmembrane</keyword>
<dbReference type="PANTHER" id="PTHR14269:SF62">
    <property type="entry name" value="CDP-DIACYLGLYCEROL--GLYCEROL-3-PHOSPHATE 3-PHOSPHATIDYLTRANSFERASE 1, CHLOROPLASTIC"/>
    <property type="match status" value="1"/>
</dbReference>
<dbReference type="PANTHER" id="PTHR14269">
    <property type="entry name" value="CDP-DIACYLGLYCEROL--GLYCEROL-3-PHOSPHATE 3-PHOSPHATIDYLTRANSFERASE-RELATED"/>
    <property type="match status" value="1"/>
</dbReference>
<evidence type="ECO:0000256" key="3">
    <source>
        <dbReference type="ARBA" id="ARBA00022516"/>
    </source>
</evidence>
<dbReference type="InterPro" id="IPR050324">
    <property type="entry name" value="CDP-alcohol_PTase-I"/>
</dbReference>
<evidence type="ECO:0000256" key="1">
    <source>
        <dbReference type="ARBA" id="ARBA00004141"/>
    </source>
</evidence>
<accession>A0A7H0HAC5</accession>
<evidence type="ECO:0000256" key="5">
    <source>
        <dbReference type="ARBA" id="ARBA00022692"/>
    </source>
</evidence>
<dbReference type="PIRSF" id="PIRSF000847">
    <property type="entry name" value="Phos_ph_gly_syn"/>
    <property type="match status" value="1"/>
</dbReference>
<keyword evidence="4 11" id="KW-0808">Transferase</keyword>
<dbReference type="PROSITE" id="PS00379">
    <property type="entry name" value="CDP_ALCOHOL_P_TRANSF"/>
    <property type="match status" value="1"/>
</dbReference>
<keyword evidence="8 12" id="KW-0472">Membrane</keyword>
<evidence type="ECO:0000256" key="10">
    <source>
        <dbReference type="ARBA" id="ARBA00023264"/>
    </source>
</evidence>
<keyword evidence="6 12" id="KW-1133">Transmembrane helix</keyword>
<dbReference type="Proteomes" id="UP000516117">
    <property type="component" value="Chromosome"/>
</dbReference>
<organism evidence="13 14">
    <name type="scientific">Tessaracoccus defluvii</name>
    <dbReference type="NCBI Taxonomy" id="1285901"/>
    <lineage>
        <taxon>Bacteria</taxon>
        <taxon>Bacillati</taxon>
        <taxon>Actinomycetota</taxon>
        <taxon>Actinomycetes</taxon>
        <taxon>Propionibacteriales</taxon>
        <taxon>Propionibacteriaceae</taxon>
        <taxon>Tessaracoccus</taxon>
    </lineage>
</organism>
<dbReference type="InterPro" id="IPR004570">
    <property type="entry name" value="Phosphatidylglycerol_P_synth"/>
</dbReference>
<dbReference type="KEGG" id="tdf:H9L22_05675"/>
<feature type="transmembrane region" description="Helical" evidence="12">
    <location>
        <begin position="162"/>
        <end position="183"/>
    </location>
</feature>
<evidence type="ECO:0000256" key="6">
    <source>
        <dbReference type="ARBA" id="ARBA00022989"/>
    </source>
</evidence>
<reference evidence="13 14" key="1">
    <citation type="submission" date="2020-08" db="EMBL/GenBank/DDBJ databases">
        <title>Genome sequence of Tessaracoccus defluvii JCM 17540T.</title>
        <authorList>
            <person name="Hyun D.-W."/>
            <person name="Bae J.-W."/>
        </authorList>
    </citation>
    <scope>NUCLEOTIDE SEQUENCE [LARGE SCALE GENOMIC DNA]</scope>
    <source>
        <strain evidence="13 14">JCM 17540</strain>
    </source>
</reference>
<evidence type="ECO:0000313" key="14">
    <source>
        <dbReference type="Proteomes" id="UP000516117"/>
    </source>
</evidence>
<dbReference type="GO" id="GO:0008444">
    <property type="term" value="F:CDP-diacylglycerol-glycerol-3-phosphate 3-phosphatidyltransferase activity"/>
    <property type="evidence" value="ECO:0007669"/>
    <property type="project" value="InterPro"/>
</dbReference>
<gene>
    <name evidence="13" type="ORF">H9L22_05675</name>
</gene>
<dbReference type="Gene3D" id="1.20.120.1760">
    <property type="match status" value="1"/>
</dbReference>
<dbReference type="EMBL" id="CP060789">
    <property type="protein sequence ID" value="QNP57491.1"/>
    <property type="molecule type" value="Genomic_DNA"/>
</dbReference>
<evidence type="ECO:0000256" key="12">
    <source>
        <dbReference type="SAM" id="Phobius"/>
    </source>
</evidence>
<dbReference type="InterPro" id="IPR000462">
    <property type="entry name" value="CDP-OH_P_trans"/>
</dbReference>
<evidence type="ECO:0000256" key="7">
    <source>
        <dbReference type="ARBA" id="ARBA00023098"/>
    </source>
</evidence>
<feature type="transmembrane region" description="Helical" evidence="12">
    <location>
        <begin position="131"/>
        <end position="150"/>
    </location>
</feature>
<dbReference type="RefSeq" id="WP_187722579.1">
    <property type="nucleotide sequence ID" value="NZ_BAABBL010000003.1"/>
</dbReference>
<sequence length="197" mass="21916">MQLVPTQEWDTDRVFTIPNILSFIRLLAIPVFCWLILVGQDLAAVGMLAVFGATDWVDGYLARRLKQRTALGAKLDPVADRLYILATVFALLVREIVPWWFVAILLARDVMLALLVPVLRRHGLVALPVNMVGKLGTLLLLVSLPLILLGSPLSLDWQVAHWAGWILGWGGAVAYWTAGLLYVRETVLLAREPRESS</sequence>
<dbReference type="AlphaFoldDB" id="A0A7H0HAC5"/>
<dbReference type="UniPathway" id="UPA00085"/>
<comment type="similarity">
    <text evidence="2 11">Belongs to the CDP-alcohol phosphatidyltransferase class-I family.</text>
</comment>
<feature type="transmembrane region" description="Helical" evidence="12">
    <location>
        <begin position="99"/>
        <end position="119"/>
    </location>
</feature>
<dbReference type="GO" id="GO:0046474">
    <property type="term" value="P:glycerophospholipid biosynthetic process"/>
    <property type="evidence" value="ECO:0007669"/>
    <property type="project" value="TreeGrafter"/>
</dbReference>
<evidence type="ECO:0000256" key="8">
    <source>
        <dbReference type="ARBA" id="ARBA00023136"/>
    </source>
</evidence>
<dbReference type="GO" id="GO:0016020">
    <property type="term" value="C:membrane"/>
    <property type="evidence" value="ECO:0007669"/>
    <property type="project" value="UniProtKB-SubCell"/>
</dbReference>
<keyword evidence="9" id="KW-0594">Phospholipid biosynthesis</keyword>
<keyword evidence="10" id="KW-1208">Phospholipid metabolism</keyword>
<evidence type="ECO:0000256" key="4">
    <source>
        <dbReference type="ARBA" id="ARBA00022679"/>
    </source>
</evidence>
<evidence type="ECO:0000256" key="9">
    <source>
        <dbReference type="ARBA" id="ARBA00023209"/>
    </source>
</evidence>
<comment type="subcellular location">
    <subcellularLocation>
        <location evidence="1">Membrane</location>
        <topology evidence="1">Multi-pass membrane protein</topology>
    </subcellularLocation>
</comment>
<proteinExistence type="inferred from homology"/>
<name>A0A7H0HAC5_9ACTN</name>
<dbReference type="InterPro" id="IPR043130">
    <property type="entry name" value="CDP-OH_PTrfase_TM_dom"/>
</dbReference>
<protein>
    <submittedName>
        <fullName evidence="13">CDP-alcohol phosphatidyltransferase family protein</fullName>
    </submittedName>
</protein>
<feature type="transmembrane region" description="Helical" evidence="12">
    <location>
        <begin position="20"/>
        <end position="37"/>
    </location>
</feature>
<keyword evidence="3" id="KW-0444">Lipid biosynthesis</keyword>